<feature type="compositionally biased region" description="Acidic residues" evidence="9">
    <location>
        <begin position="64"/>
        <end position="73"/>
    </location>
</feature>
<comment type="subcellular location">
    <subcellularLocation>
        <location evidence="1">Nucleus</location>
    </subcellularLocation>
</comment>
<keyword evidence="4" id="KW-0747">Spliceosome</keyword>
<feature type="coiled-coil region" evidence="8">
    <location>
        <begin position="851"/>
        <end position="878"/>
    </location>
</feature>
<dbReference type="FunFam" id="1.25.10.10:FF:000438">
    <property type="entry name" value="Splicing factor 3B subunit 1"/>
    <property type="match status" value="1"/>
</dbReference>
<keyword evidence="13" id="KW-1185">Reference proteome</keyword>
<dbReference type="InterPro" id="IPR015016">
    <property type="entry name" value="SF3b_su1"/>
</dbReference>
<evidence type="ECO:0000256" key="4">
    <source>
        <dbReference type="ARBA" id="ARBA00022728"/>
    </source>
</evidence>
<feature type="compositionally biased region" description="Basic and acidic residues" evidence="9">
    <location>
        <begin position="295"/>
        <end position="308"/>
    </location>
</feature>
<evidence type="ECO:0000256" key="7">
    <source>
        <dbReference type="ARBA" id="ARBA00023242"/>
    </source>
</evidence>
<evidence type="ECO:0000256" key="5">
    <source>
        <dbReference type="ARBA" id="ARBA00022737"/>
    </source>
</evidence>
<sequence length="1226" mass="136847">MAAIAKTHEDIEAQILEIQSKKATLVEEGQQGVGLDSTGFYDQEIYGGSDSRFAGYVTSIAANEQEEDDEEDSSTSLLGQKKPGYHAPVAILNAIPQSDEQYDPFAEHRPQKIADREDEYKQRRRQMIISPERLDPFADGGKTPDPKVQVRSYVDVMLEQNLSKEEREIRLQLAEKAKSGDLKAVNGSVSSQAAAKRKRRWDQTADQTPSNATPKKMSSWDQTPGHTPAHTPVNSRWDETPGRPKGSETPGATPSTRMWDPTPSHTPAGAATPGRDTPGHATPGHGGATGSVRKNRWDETPKTERETPGHGSGWAETPRTDRGDESVEETPTPGASKRKSRWDETPASQMGSSTPLLTPGKTPIGTPAMNMATPTPGHLMSMTPEQLQAWRWEREIDERNRPLTDEELDAMFPEGYKVLPPPAGYVPIRTPARKLSATPTPIGGMTGFHMQVEDRSVKQMNDQPSGNLPFLKPDDIQYFDKLLVEVDESTLSPEEQKERKIMKLLLKIKNGTPPMRKAALRQITDKAREFGAGPLFNQILPLLMSPTLEDQERHLLVKVIDRILYKLDDLVRPYVHKILVVIEPLLIDEDYYARVEGREIISNLAKAAGLATMISTMRPDIDNMDEYVRNTTARAFAVVASALGIPSLLPFLKAVCKSKKSWQARHTGIKIVQQIAILMGCAILPHLRSLVEIIEHGLVDEQQKVRTISALAIAALAEAATPYGIESFDSVLKPLWKGIRQHRGKGLAAFLKAIGYLIPLMDAEYANYYTREVMLILIREFQSPDEEMKKIVLKVVKQCCGTDGVEANYIKTEILPPFFKHFWQHRMALDRRNYRQLVDTTVELANKVGAAEIISRIVDDLKDEAEQYRKMVMETIEKIMGNLGAADIDHKLEEQLIDGILYAFQEQTTEDSVMLNGFGTVVNALGKRVKPYLPQICGTVLWRLNNKSAKVRQQAADLISRTAVVMKTCQEEKLMGHLGVVLYEYLGEEYPEVLGSILGALKAIVNVIGMHKMTPPIKDLLPRLTPILKNRHEKVQENCIDLVGRIADRGAEYVSAREWMRICFELLELLKAHKKAIRRATVNTFGYIAKAIGPHDVLATLLNNLKVQERQNRVCTTVAIAIVAETCSPFTVLPALMNEYRVPELNVQNGVLKSLSFLFEYIGEMGKDYIYAVTPLLEDGCKPMMYCLTPGPLPSSSQGQRCVLEDIQLHLHRLTGRPHRPLSSSV</sequence>
<dbReference type="Pfam" id="PF22646">
    <property type="entry name" value="PPP2R1A-like_HEAT"/>
    <property type="match status" value="1"/>
</dbReference>
<evidence type="ECO:0000256" key="6">
    <source>
        <dbReference type="ARBA" id="ARBA00023187"/>
    </source>
</evidence>
<dbReference type="GO" id="GO:0003729">
    <property type="term" value="F:mRNA binding"/>
    <property type="evidence" value="ECO:0007669"/>
    <property type="project" value="InterPro"/>
</dbReference>
<keyword evidence="6" id="KW-0508">mRNA splicing</keyword>
<evidence type="ECO:0000256" key="9">
    <source>
        <dbReference type="SAM" id="MobiDB-lite"/>
    </source>
</evidence>
<dbReference type="InterPro" id="IPR054573">
    <property type="entry name" value="PP2A/SF3B1-like_HEAT"/>
</dbReference>
<evidence type="ECO:0000256" key="1">
    <source>
        <dbReference type="ARBA" id="ARBA00004123"/>
    </source>
</evidence>
<evidence type="ECO:0000313" key="13">
    <source>
        <dbReference type="Proteomes" id="UP000005226"/>
    </source>
</evidence>
<dbReference type="InterPro" id="IPR016024">
    <property type="entry name" value="ARM-type_fold"/>
</dbReference>
<comment type="similarity">
    <text evidence="2">Belongs to the SF3B1 family.</text>
</comment>
<feature type="compositionally biased region" description="Polar residues" evidence="9">
    <location>
        <begin position="204"/>
        <end position="213"/>
    </location>
</feature>
<dbReference type="Gene3D" id="1.25.10.10">
    <property type="entry name" value="Leucine-rich Repeat Variant"/>
    <property type="match status" value="2"/>
</dbReference>
<evidence type="ECO:0000256" key="8">
    <source>
        <dbReference type="SAM" id="Coils"/>
    </source>
</evidence>
<evidence type="ECO:0000259" key="10">
    <source>
        <dbReference type="Pfam" id="PF08920"/>
    </source>
</evidence>
<dbReference type="GeneTree" id="ENSGT00390000018393"/>
<gene>
    <name evidence="12" type="primary">sf3b1</name>
</gene>
<dbReference type="Pfam" id="PF08920">
    <property type="entry name" value="SF3b1"/>
    <property type="match status" value="1"/>
</dbReference>
<reference evidence="12" key="2">
    <citation type="submission" date="2025-08" db="UniProtKB">
        <authorList>
            <consortium name="Ensembl"/>
        </authorList>
    </citation>
    <scope>IDENTIFICATION</scope>
</reference>
<dbReference type="InterPro" id="IPR011989">
    <property type="entry name" value="ARM-like"/>
</dbReference>
<feature type="region of interest" description="Disordered" evidence="9">
    <location>
        <begin position="62"/>
        <end position="82"/>
    </location>
</feature>
<feature type="compositionally biased region" description="Basic and acidic residues" evidence="9">
    <location>
        <begin position="236"/>
        <end position="246"/>
    </location>
</feature>
<evidence type="ECO:0000256" key="2">
    <source>
        <dbReference type="ARBA" id="ARBA00005754"/>
    </source>
</evidence>
<feature type="compositionally biased region" description="Polar residues" evidence="9">
    <location>
        <begin position="346"/>
        <end position="356"/>
    </location>
</feature>
<feature type="domain" description="Splicing factor 3B subunit 1" evidence="10">
    <location>
        <begin position="333"/>
        <end position="455"/>
    </location>
</feature>
<accession>A0A674PER3</accession>
<name>A0A674PER3_TAKRU</name>
<reference evidence="12 13" key="1">
    <citation type="journal article" date="2011" name="Genome Biol. Evol.">
        <title>Integration of the genetic map and genome assembly of fugu facilitates insights into distinct features of genome evolution in teleosts and mammals.</title>
        <authorList>
            <person name="Kai W."/>
            <person name="Kikuchi K."/>
            <person name="Tohari S."/>
            <person name="Chew A.K."/>
            <person name="Tay A."/>
            <person name="Fujiwara A."/>
            <person name="Hosoya S."/>
            <person name="Suetake H."/>
            <person name="Naruse K."/>
            <person name="Brenner S."/>
            <person name="Suzuki Y."/>
            <person name="Venkatesh B."/>
        </authorList>
    </citation>
    <scope>NUCLEOTIDE SEQUENCE [LARGE SCALE GENOMIC DNA]</scope>
</reference>
<dbReference type="AlphaFoldDB" id="A0A674PER3"/>
<dbReference type="Ensembl" id="ENSTRUT00000061572.1">
    <property type="protein sequence ID" value="ENSTRUP00000084165.1"/>
    <property type="gene ID" value="ENSTRUG00000015534.3"/>
</dbReference>
<dbReference type="PANTHER" id="PTHR12097">
    <property type="entry name" value="SPLICING FACTOR 3B, SUBUNIT 1-RELATED"/>
    <property type="match status" value="1"/>
</dbReference>
<dbReference type="InterPro" id="IPR038737">
    <property type="entry name" value="SF3b_su1-like"/>
</dbReference>
<keyword evidence="8" id="KW-0175">Coiled coil</keyword>
<proteinExistence type="inferred from homology"/>
<keyword evidence="7" id="KW-0539">Nucleus</keyword>
<feature type="compositionally biased region" description="Basic and acidic residues" evidence="9">
    <location>
        <begin position="105"/>
        <end position="121"/>
    </location>
</feature>
<evidence type="ECO:0000313" key="12">
    <source>
        <dbReference type="Ensembl" id="ENSTRUP00000084165.1"/>
    </source>
</evidence>
<keyword evidence="3" id="KW-0507">mRNA processing</keyword>
<feature type="region of interest" description="Disordered" evidence="9">
    <location>
        <begin position="96"/>
        <end position="148"/>
    </location>
</feature>
<dbReference type="FunFam" id="1.25.10.10:FF:000810">
    <property type="entry name" value="Splicing factor 3B subunit 1"/>
    <property type="match status" value="1"/>
</dbReference>
<dbReference type="SUPFAM" id="SSF48371">
    <property type="entry name" value="ARM repeat"/>
    <property type="match status" value="2"/>
</dbReference>
<reference evidence="12" key="3">
    <citation type="submission" date="2025-09" db="UniProtKB">
        <authorList>
            <consortium name="Ensembl"/>
        </authorList>
    </citation>
    <scope>IDENTIFICATION</scope>
</reference>
<dbReference type="GO" id="GO:0005681">
    <property type="term" value="C:spliceosomal complex"/>
    <property type="evidence" value="ECO:0007669"/>
    <property type="project" value="UniProtKB-KW"/>
</dbReference>
<dbReference type="GO" id="GO:0000245">
    <property type="term" value="P:spliceosomal complex assembly"/>
    <property type="evidence" value="ECO:0007669"/>
    <property type="project" value="InterPro"/>
</dbReference>
<feature type="region of interest" description="Disordered" evidence="9">
    <location>
        <begin position="175"/>
        <end position="362"/>
    </location>
</feature>
<evidence type="ECO:0000259" key="11">
    <source>
        <dbReference type="Pfam" id="PF22646"/>
    </source>
</evidence>
<feature type="domain" description="Phosphatase PP2A regulatory subunit A/Splicing factor 3B subunit 1-like HEAT repeat" evidence="11">
    <location>
        <begin position="1090"/>
        <end position="1162"/>
    </location>
</feature>
<keyword evidence="5" id="KW-0677">Repeat</keyword>
<organism evidence="12 13">
    <name type="scientific">Takifugu rubripes</name>
    <name type="common">Japanese pufferfish</name>
    <name type="synonym">Fugu rubripes</name>
    <dbReference type="NCBI Taxonomy" id="31033"/>
    <lineage>
        <taxon>Eukaryota</taxon>
        <taxon>Metazoa</taxon>
        <taxon>Chordata</taxon>
        <taxon>Craniata</taxon>
        <taxon>Vertebrata</taxon>
        <taxon>Euteleostomi</taxon>
        <taxon>Actinopterygii</taxon>
        <taxon>Neopterygii</taxon>
        <taxon>Teleostei</taxon>
        <taxon>Neoteleostei</taxon>
        <taxon>Acanthomorphata</taxon>
        <taxon>Eupercaria</taxon>
        <taxon>Tetraodontiformes</taxon>
        <taxon>Tetradontoidea</taxon>
        <taxon>Tetraodontidae</taxon>
        <taxon>Takifugu</taxon>
    </lineage>
</organism>
<protein>
    <submittedName>
        <fullName evidence="12">Splicing factor 3b subunit 1</fullName>
    </submittedName>
</protein>
<dbReference type="Proteomes" id="UP000005226">
    <property type="component" value="Chromosome 1"/>
</dbReference>
<evidence type="ECO:0000256" key="3">
    <source>
        <dbReference type="ARBA" id="ARBA00022664"/>
    </source>
</evidence>